<dbReference type="EMBL" id="BRZM01001649">
    <property type="protein sequence ID" value="GLD73531.1"/>
    <property type="molecule type" value="Genomic_DNA"/>
</dbReference>
<evidence type="ECO:0000313" key="3">
    <source>
        <dbReference type="Proteomes" id="UP001279410"/>
    </source>
</evidence>
<protein>
    <submittedName>
        <fullName evidence="2">Uncharacterized protein</fullName>
    </submittedName>
</protein>
<sequence>MATSAVETQTEHVEVNFNDDDGRSEELSESTWPSSDLTARPCLASAASNHFSGFWKGNTTAQNAFPPSCCSVLSVFSAGCHGSRSGSGPVIIDQESWVYIFGSGTKLYVTDEAVVKPVVSVYPAASRAHLEGKTSCYVWPQVCLSSGPVLLERQDGSSDKGEQLDLEDKPPPSCWLTEMLSTHINTTALSGTRRAQWRPKYNERFQLQQPPVLQRESQQS</sequence>
<comment type="caution">
    <text evidence="2">The sequence shown here is derived from an EMBL/GenBank/DDBJ whole genome shotgun (WGS) entry which is preliminary data.</text>
</comment>
<reference evidence="2" key="1">
    <citation type="submission" date="2022-08" db="EMBL/GenBank/DDBJ databases">
        <title>Genome sequencing of akame (Lates japonicus).</title>
        <authorList>
            <person name="Hashiguchi Y."/>
            <person name="Takahashi H."/>
        </authorList>
    </citation>
    <scope>NUCLEOTIDE SEQUENCE</scope>
    <source>
        <strain evidence="2">Kochi</strain>
    </source>
</reference>
<evidence type="ECO:0000313" key="2">
    <source>
        <dbReference type="EMBL" id="GLD73531.1"/>
    </source>
</evidence>
<organism evidence="2 3">
    <name type="scientific">Lates japonicus</name>
    <name type="common">Japanese lates</name>
    <dbReference type="NCBI Taxonomy" id="270547"/>
    <lineage>
        <taxon>Eukaryota</taxon>
        <taxon>Metazoa</taxon>
        <taxon>Chordata</taxon>
        <taxon>Craniata</taxon>
        <taxon>Vertebrata</taxon>
        <taxon>Euteleostomi</taxon>
        <taxon>Actinopterygii</taxon>
        <taxon>Neopterygii</taxon>
        <taxon>Teleostei</taxon>
        <taxon>Neoteleostei</taxon>
        <taxon>Acanthomorphata</taxon>
        <taxon>Carangaria</taxon>
        <taxon>Carangaria incertae sedis</taxon>
        <taxon>Centropomidae</taxon>
        <taxon>Lates</taxon>
    </lineage>
</organism>
<evidence type="ECO:0000256" key="1">
    <source>
        <dbReference type="SAM" id="MobiDB-lite"/>
    </source>
</evidence>
<name>A0AAD3RM57_LATJO</name>
<accession>A0AAD3RM57</accession>
<dbReference type="Proteomes" id="UP001279410">
    <property type="component" value="Unassembled WGS sequence"/>
</dbReference>
<feature type="region of interest" description="Disordered" evidence="1">
    <location>
        <begin position="1"/>
        <end position="33"/>
    </location>
</feature>
<gene>
    <name evidence="2" type="ORF">AKAME5_002485600</name>
</gene>
<proteinExistence type="predicted"/>
<dbReference type="AlphaFoldDB" id="A0AAD3RM57"/>
<keyword evidence="3" id="KW-1185">Reference proteome</keyword>
<feature type="compositionally biased region" description="Basic and acidic residues" evidence="1">
    <location>
        <begin position="9"/>
        <end position="26"/>
    </location>
</feature>